<proteinExistence type="predicted"/>
<dbReference type="RefSeq" id="WP_271712359.1">
    <property type="nucleotide sequence ID" value="NZ_AP024169.1"/>
</dbReference>
<accession>A0A7R7IDM1</accession>
<keyword evidence="4" id="KW-1185">Reference proteome</keyword>
<keyword evidence="1" id="KW-0547">Nucleotide-binding</keyword>
<dbReference type="InterPro" id="IPR006674">
    <property type="entry name" value="HD_domain"/>
</dbReference>
<dbReference type="PANTHER" id="PTHR47545">
    <property type="entry name" value="MULTIFUNCTIONAL CCA PROTEIN"/>
    <property type="match status" value="1"/>
</dbReference>
<organism evidence="3 4">
    <name type="scientific">Anaeromicropila herbilytica</name>
    <dbReference type="NCBI Taxonomy" id="2785025"/>
    <lineage>
        <taxon>Bacteria</taxon>
        <taxon>Bacillati</taxon>
        <taxon>Bacillota</taxon>
        <taxon>Clostridia</taxon>
        <taxon>Lachnospirales</taxon>
        <taxon>Lachnospiraceae</taxon>
        <taxon>Anaeromicropila</taxon>
    </lineage>
</organism>
<dbReference type="SUPFAM" id="SSF109604">
    <property type="entry name" value="HD-domain/PDEase-like"/>
    <property type="match status" value="1"/>
</dbReference>
<sequence length="208" mass="24529">MDKKNNKLNQMYEDINYHILNDTRPSIYIESLDEKGELEDRPFNMLSRLKKVEQSKKYHPEGNVWKHTMLVLNEAAKVKEKSSDSNVFMWGALLHDIGKFETTKYRKDKITSYDHDKVGAKRVEEFLEYFQQDTEYIKKVAMLVKYHMYILYVVKDLPFADLKGLRKETNIDDIALLGLCDRLGRGGADEKLEEENIRLFLKKAKNNK</sequence>
<dbReference type="Proteomes" id="UP000595897">
    <property type="component" value="Chromosome"/>
</dbReference>
<dbReference type="InterPro" id="IPR006675">
    <property type="entry name" value="HDIG_dom"/>
</dbReference>
<dbReference type="Gene3D" id="1.10.3090.10">
    <property type="entry name" value="cca-adding enzyme, domain 2"/>
    <property type="match status" value="1"/>
</dbReference>
<dbReference type="NCBIfam" id="TIGR00277">
    <property type="entry name" value="HDIG"/>
    <property type="match status" value="1"/>
</dbReference>
<evidence type="ECO:0000313" key="3">
    <source>
        <dbReference type="EMBL" id="BCN31219.1"/>
    </source>
</evidence>
<dbReference type="InterPro" id="IPR050124">
    <property type="entry name" value="tRNA_CCA-adding_enzyme"/>
</dbReference>
<gene>
    <name evidence="3" type="ORF">bsdtb5_25140</name>
</gene>
<name>A0A7R7IDM1_9FIRM</name>
<evidence type="ECO:0000259" key="2">
    <source>
        <dbReference type="Pfam" id="PF01966"/>
    </source>
</evidence>
<protein>
    <submittedName>
        <fullName evidence="3">Phosphohydrolase</fullName>
    </submittedName>
</protein>
<dbReference type="EMBL" id="AP024169">
    <property type="protein sequence ID" value="BCN31219.1"/>
    <property type="molecule type" value="Genomic_DNA"/>
</dbReference>
<dbReference type="GO" id="GO:0016787">
    <property type="term" value="F:hydrolase activity"/>
    <property type="evidence" value="ECO:0007669"/>
    <property type="project" value="UniProtKB-KW"/>
</dbReference>
<evidence type="ECO:0000256" key="1">
    <source>
        <dbReference type="ARBA" id="ARBA00022741"/>
    </source>
</evidence>
<dbReference type="KEGG" id="ahb:bsdtb5_25140"/>
<dbReference type="AlphaFoldDB" id="A0A7R7IDM1"/>
<dbReference type="GO" id="GO:0000166">
    <property type="term" value="F:nucleotide binding"/>
    <property type="evidence" value="ECO:0007669"/>
    <property type="project" value="UniProtKB-KW"/>
</dbReference>
<reference evidence="3 4" key="1">
    <citation type="submission" date="2020-11" db="EMBL/GenBank/DDBJ databases">
        <title>Draft genome sequencing of a Lachnospiraceae strain isolated from anoxic soil subjected to BSD treatment.</title>
        <authorList>
            <person name="Uek A."/>
            <person name="Tonouchi A."/>
        </authorList>
    </citation>
    <scope>NUCLEOTIDE SEQUENCE [LARGE SCALE GENOMIC DNA]</scope>
    <source>
        <strain evidence="3 4">TB5</strain>
    </source>
</reference>
<dbReference type="PANTHER" id="PTHR47545:SF2">
    <property type="entry name" value="CC-ADDING TRNA NUCLEOTIDYLTRANSFERASE"/>
    <property type="match status" value="1"/>
</dbReference>
<dbReference type="Pfam" id="PF01966">
    <property type="entry name" value="HD"/>
    <property type="match status" value="1"/>
</dbReference>
<keyword evidence="3" id="KW-0378">Hydrolase</keyword>
<dbReference type="CDD" id="cd00077">
    <property type="entry name" value="HDc"/>
    <property type="match status" value="1"/>
</dbReference>
<dbReference type="InterPro" id="IPR003607">
    <property type="entry name" value="HD/PDEase_dom"/>
</dbReference>
<evidence type="ECO:0000313" key="4">
    <source>
        <dbReference type="Proteomes" id="UP000595897"/>
    </source>
</evidence>
<feature type="domain" description="HD" evidence="2">
    <location>
        <begin position="64"/>
        <end position="149"/>
    </location>
</feature>